<comment type="caution">
    <text evidence="1">The sequence shown here is derived from an EMBL/GenBank/DDBJ whole genome shotgun (WGS) entry which is preliminary data.</text>
</comment>
<evidence type="ECO:0000313" key="2">
    <source>
        <dbReference type="Proteomes" id="UP001501456"/>
    </source>
</evidence>
<organism evidence="1 2">
    <name type="scientific">Corallibacter vietnamensis</name>
    <dbReference type="NCBI Taxonomy" id="904130"/>
    <lineage>
        <taxon>Bacteria</taxon>
        <taxon>Pseudomonadati</taxon>
        <taxon>Bacteroidota</taxon>
        <taxon>Flavobacteriia</taxon>
        <taxon>Flavobacteriales</taxon>
        <taxon>Flavobacteriaceae</taxon>
        <taxon>Corallibacter</taxon>
    </lineage>
</organism>
<dbReference type="Proteomes" id="UP001501456">
    <property type="component" value="Unassembled WGS sequence"/>
</dbReference>
<evidence type="ECO:0000313" key="1">
    <source>
        <dbReference type="EMBL" id="GAA3776332.1"/>
    </source>
</evidence>
<sequence>MENDIYKIYHNSFGISFQWMHSESKKRHKKIQIVFRNMGFYLSKNEIKEFYNCIYHAKQSQPCSCCKDCDSRNILVRTPSDKVDIALNTEELTQVEDLIKGTLFQLDLDNYLHSLCKN</sequence>
<dbReference type="EMBL" id="BAABBI010000001">
    <property type="protein sequence ID" value="GAA3776332.1"/>
    <property type="molecule type" value="Genomic_DNA"/>
</dbReference>
<protein>
    <submittedName>
        <fullName evidence="1">Uncharacterized protein</fullName>
    </submittedName>
</protein>
<keyword evidence="2" id="KW-1185">Reference proteome</keyword>
<accession>A0ABP7GX69</accession>
<dbReference type="RefSeq" id="WP_344726832.1">
    <property type="nucleotide sequence ID" value="NZ_BAABBI010000001.1"/>
</dbReference>
<name>A0ABP7GX69_9FLAO</name>
<reference evidence="2" key="1">
    <citation type="journal article" date="2019" name="Int. J. Syst. Evol. Microbiol.">
        <title>The Global Catalogue of Microorganisms (GCM) 10K type strain sequencing project: providing services to taxonomists for standard genome sequencing and annotation.</title>
        <authorList>
            <consortium name="The Broad Institute Genomics Platform"/>
            <consortium name="The Broad Institute Genome Sequencing Center for Infectious Disease"/>
            <person name="Wu L."/>
            <person name="Ma J."/>
        </authorList>
    </citation>
    <scope>NUCLEOTIDE SEQUENCE [LARGE SCALE GENOMIC DNA]</scope>
    <source>
        <strain evidence="2">JCM 17525</strain>
    </source>
</reference>
<gene>
    <name evidence="1" type="ORF">GCM10022271_05590</name>
</gene>
<proteinExistence type="predicted"/>